<dbReference type="SUPFAM" id="SSF55486">
    <property type="entry name" value="Metalloproteases ('zincins'), catalytic domain"/>
    <property type="match status" value="1"/>
</dbReference>
<protein>
    <recommendedName>
        <fullName evidence="4">Cellulose-binding family II protein</fullName>
    </recommendedName>
</protein>
<dbReference type="OrthoDB" id="94998at2759"/>
<keyword evidence="1" id="KW-0732">Signal</keyword>
<evidence type="ECO:0000313" key="2">
    <source>
        <dbReference type="EMBL" id="KAF2673039.1"/>
    </source>
</evidence>
<dbReference type="Proteomes" id="UP000799302">
    <property type="component" value="Unassembled WGS sequence"/>
</dbReference>
<sequence length="302" mass="33828">MASLKLQILASLLLCFNGLSSASPVQADIDAIAAAAAAPVRADSAPSLKETKWNPPANLVQALNAVWANQMKKYSPRPDPLKFPNYGYKQVVANKGKINFCVRWDSKTTATPEIRATIDKVLKVQVKKWMDILVGFDGWPYTNVPVTVTGWAARSQNLLPGYNASEGFTFYNTKDRDGIPQCSEQCGRFFHQNGVYSQCPGGADKHYDMSLWLTDGMKGGAGGDWGQRIGSEMFLSQMKTTKDLHIFLHEMGHTFGLDDYYDWKPPGQTNFIMMAGSAMFITEFDAWMMRDWWRHLRPTMGM</sequence>
<feature type="signal peptide" evidence="1">
    <location>
        <begin position="1"/>
        <end position="22"/>
    </location>
</feature>
<dbReference type="PANTHER" id="PTHR35606:SF4">
    <property type="entry name" value="CELLULOSE-BINDING FAMILY II PROTEIN"/>
    <property type="match status" value="1"/>
</dbReference>
<keyword evidence="3" id="KW-1185">Reference proteome</keyword>
<organism evidence="2 3">
    <name type="scientific">Microthyrium microscopicum</name>
    <dbReference type="NCBI Taxonomy" id="703497"/>
    <lineage>
        <taxon>Eukaryota</taxon>
        <taxon>Fungi</taxon>
        <taxon>Dikarya</taxon>
        <taxon>Ascomycota</taxon>
        <taxon>Pezizomycotina</taxon>
        <taxon>Dothideomycetes</taxon>
        <taxon>Dothideomycetes incertae sedis</taxon>
        <taxon>Microthyriales</taxon>
        <taxon>Microthyriaceae</taxon>
        <taxon>Microthyrium</taxon>
    </lineage>
</organism>
<gene>
    <name evidence="2" type="ORF">BT63DRAFT_475610</name>
</gene>
<name>A0A6A6UL97_9PEZI</name>
<reference evidence="2" key="1">
    <citation type="journal article" date="2020" name="Stud. Mycol.">
        <title>101 Dothideomycetes genomes: a test case for predicting lifestyles and emergence of pathogens.</title>
        <authorList>
            <person name="Haridas S."/>
            <person name="Albert R."/>
            <person name="Binder M."/>
            <person name="Bloem J."/>
            <person name="Labutti K."/>
            <person name="Salamov A."/>
            <person name="Andreopoulos B."/>
            <person name="Baker S."/>
            <person name="Barry K."/>
            <person name="Bills G."/>
            <person name="Bluhm B."/>
            <person name="Cannon C."/>
            <person name="Castanera R."/>
            <person name="Culley D."/>
            <person name="Daum C."/>
            <person name="Ezra D."/>
            <person name="Gonzalez J."/>
            <person name="Henrissat B."/>
            <person name="Kuo A."/>
            <person name="Liang C."/>
            <person name="Lipzen A."/>
            <person name="Lutzoni F."/>
            <person name="Magnuson J."/>
            <person name="Mondo S."/>
            <person name="Nolan M."/>
            <person name="Ohm R."/>
            <person name="Pangilinan J."/>
            <person name="Park H.-J."/>
            <person name="Ramirez L."/>
            <person name="Alfaro M."/>
            <person name="Sun H."/>
            <person name="Tritt A."/>
            <person name="Yoshinaga Y."/>
            <person name="Zwiers L.-H."/>
            <person name="Turgeon B."/>
            <person name="Goodwin S."/>
            <person name="Spatafora J."/>
            <person name="Crous P."/>
            <person name="Grigoriev I."/>
        </authorList>
    </citation>
    <scope>NUCLEOTIDE SEQUENCE</scope>
    <source>
        <strain evidence="2">CBS 115976</strain>
    </source>
</reference>
<accession>A0A6A6UL97</accession>
<proteinExistence type="predicted"/>
<dbReference type="EMBL" id="MU004231">
    <property type="protein sequence ID" value="KAF2673039.1"/>
    <property type="molecule type" value="Genomic_DNA"/>
</dbReference>
<dbReference type="PANTHER" id="PTHR35606">
    <property type="entry name" value="CELLULOSE-BINDING FAMILY II PROTEIN"/>
    <property type="match status" value="1"/>
</dbReference>
<evidence type="ECO:0000313" key="3">
    <source>
        <dbReference type="Proteomes" id="UP000799302"/>
    </source>
</evidence>
<dbReference type="AlphaFoldDB" id="A0A6A6UL97"/>
<feature type="chain" id="PRO_5025692282" description="Cellulose-binding family II protein" evidence="1">
    <location>
        <begin position="23"/>
        <end position="302"/>
    </location>
</feature>
<evidence type="ECO:0000256" key="1">
    <source>
        <dbReference type="SAM" id="SignalP"/>
    </source>
</evidence>
<evidence type="ECO:0008006" key="4">
    <source>
        <dbReference type="Google" id="ProtNLM"/>
    </source>
</evidence>